<keyword evidence="3" id="KW-1185">Reference proteome</keyword>
<feature type="region of interest" description="Disordered" evidence="1">
    <location>
        <begin position="1"/>
        <end position="24"/>
    </location>
</feature>
<organism evidence="2 3">
    <name type="scientific">Kibdelosporangium lantanae</name>
    <dbReference type="NCBI Taxonomy" id="1497396"/>
    <lineage>
        <taxon>Bacteria</taxon>
        <taxon>Bacillati</taxon>
        <taxon>Actinomycetota</taxon>
        <taxon>Actinomycetes</taxon>
        <taxon>Pseudonocardiales</taxon>
        <taxon>Pseudonocardiaceae</taxon>
        <taxon>Kibdelosporangium</taxon>
    </lineage>
</organism>
<feature type="non-terminal residue" evidence="2">
    <location>
        <position position="1"/>
    </location>
</feature>
<dbReference type="EMBL" id="JBHTIS010004024">
    <property type="protein sequence ID" value="MFD1051972.1"/>
    <property type="molecule type" value="Genomic_DNA"/>
</dbReference>
<dbReference type="Proteomes" id="UP001597045">
    <property type="component" value="Unassembled WGS sequence"/>
</dbReference>
<sequence>LATLGSTRASAASTGMNPDAMARRESRLVKVVSVGQLEGTQQSFEGGDNPEHTSHHLNRKEPFLNSFPAPRT</sequence>
<comment type="caution">
    <text evidence="2">The sequence shown here is derived from an EMBL/GenBank/DDBJ whole genome shotgun (WGS) entry which is preliminary data.</text>
</comment>
<protein>
    <submittedName>
        <fullName evidence="2">Uncharacterized protein</fullName>
    </submittedName>
</protein>
<name>A0ABW3MP14_9PSEU</name>
<proteinExistence type="predicted"/>
<gene>
    <name evidence="2" type="ORF">ACFQ1S_43620</name>
</gene>
<feature type="compositionally biased region" description="Basic and acidic residues" evidence="1">
    <location>
        <begin position="49"/>
        <end position="62"/>
    </location>
</feature>
<evidence type="ECO:0000313" key="3">
    <source>
        <dbReference type="Proteomes" id="UP001597045"/>
    </source>
</evidence>
<feature type="compositionally biased region" description="Polar residues" evidence="1">
    <location>
        <begin position="1"/>
        <end position="16"/>
    </location>
</feature>
<feature type="region of interest" description="Disordered" evidence="1">
    <location>
        <begin position="37"/>
        <end position="72"/>
    </location>
</feature>
<reference evidence="3" key="1">
    <citation type="journal article" date="2019" name="Int. J. Syst. Evol. Microbiol.">
        <title>The Global Catalogue of Microorganisms (GCM) 10K type strain sequencing project: providing services to taxonomists for standard genome sequencing and annotation.</title>
        <authorList>
            <consortium name="The Broad Institute Genomics Platform"/>
            <consortium name="The Broad Institute Genome Sequencing Center for Infectious Disease"/>
            <person name="Wu L."/>
            <person name="Ma J."/>
        </authorList>
    </citation>
    <scope>NUCLEOTIDE SEQUENCE [LARGE SCALE GENOMIC DNA]</scope>
    <source>
        <strain evidence="3">JCM 31486</strain>
    </source>
</reference>
<accession>A0ABW3MP14</accession>
<evidence type="ECO:0000313" key="2">
    <source>
        <dbReference type="EMBL" id="MFD1051972.1"/>
    </source>
</evidence>
<evidence type="ECO:0000256" key="1">
    <source>
        <dbReference type="SAM" id="MobiDB-lite"/>
    </source>
</evidence>